<feature type="compositionally biased region" description="Acidic residues" evidence="3">
    <location>
        <begin position="2021"/>
        <end position="2036"/>
    </location>
</feature>
<name>A0ABR2IDE6_9EUKA</name>
<feature type="compositionally biased region" description="Polar residues" evidence="3">
    <location>
        <begin position="2085"/>
        <end position="2097"/>
    </location>
</feature>
<gene>
    <name evidence="5" type="ORF">M9Y10_012265</name>
</gene>
<proteinExistence type="predicted"/>
<evidence type="ECO:0000259" key="4">
    <source>
        <dbReference type="PROSITE" id="PS50237"/>
    </source>
</evidence>
<keyword evidence="6" id="KW-1185">Reference proteome</keyword>
<feature type="compositionally biased region" description="Acidic residues" evidence="3">
    <location>
        <begin position="1935"/>
        <end position="1948"/>
    </location>
</feature>
<dbReference type="InterPro" id="IPR042469">
    <property type="entry name" value="HECTD3"/>
</dbReference>
<dbReference type="Gene3D" id="3.90.1750.10">
    <property type="entry name" value="Hect, E3 ligase catalytic domains"/>
    <property type="match status" value="1"/>
</dbReference>
<organism evidence="5 6">
    <name type="scientific">Tritrichomonas musculus</name>
    <dbReference type="NCBI Taxonomy" id="1915356"/>
    <lineage>
        <taxon>Eukaryota</taxon>
        <taxon>Metamonada</taxon>
        <taxon>Parabasalia</taxon>
        <taxon>Tritrichomonadida</taxon>
        <taxon>Tritrichomonadidae</taxon>
        <taxon>Tritrichomonas</taxon>
    </lineage>
</organism>
<evidence type="ECO:0000313" key="6">
    <source>
        <dbReference type="Proteomes" id="UP001470230"/>
    </source>
</evidence>
<sequence>MKSSEDFRNNQQLRLISITELENIFDGNIFNTIYNQVSSITNVEKTDSANLPSLITLLRVFLSSLKSDGSLPSQTDFLNQLSLQIESQDVEESLFYKCCEALNFVIQNNLPSIDQNFALIHNFSWAPYQSKSQESKENEESLGSIMFNALFSSIENVDILGIDVIEKILPKLLNSIPENLKLGASIQTCENTENFLLKIGMSSYFDNDNIRNILIQILLKMAYSLQSAQFIYSILYLSLSSNIKFDISLVNQFFSKFKYTINYYDFDVDIQQKITKLFISKESIFALLDNLTICQISSNEIKTIAEIPYSVTYKHIVMTIRHIFFIDFIDKSTLKVAFMPTNRNDNTNNVNNNNNSNNENSNTNNLVISTYEINQKVKDLLYSWGNENVYCLFSSKKCQNGLILVEISFQNDKLNFCCFEEFNGPQNVDFGFHTSQNNFVLFSRSIENGLIYQISSQTVKFKMTCNPFYPERDVKFAGNLDMIALYDTNSHHMEVTRIQHPFLLKIDENANQLTKILQFVINQSLLRNLDDYIDLYSFFTTDPVRSISMLIQIIKLLIENQQTEMFEITLMALILNIQALSSTVKSSQNFQNDVTSLFNDLRVLLSKLLSSDICVKNPSILKIILILIVNHYSILFYPNYSQIGPFFKSIFLDEEKRKLIYKDNLVLLLFSTPIIVYIANNELINAVNNVKIPFLAYSSITRMPSMLQLEIKNLSNFGRIENSEKLMFDFLSAFFHYIFSQKNMQTLFIHLFIFTVRISHLKGGILLKSKFLELLQPHINELIDNFLLLPKVNESEEKYGTIQPHKYSRSMELKVYETLHPIPRRYDDSSLISFQDCDEILINFDPQCALDSTNSDFSISYTKKDGKPIKMKFQSDGSPTNFPRSIRIPSNECSIVVKSRGSNNFYGIKLQIFGECFIDEIKFNPYFFHFAFIFFFYTAGRCAVDCIKSFEHSKDELNCLQFAKEDLLPSEKNLSVRTSSSVQIKKQNIPNKTMTISDKPFFNRTSSSPNMSFVQLEKNVTIKRGNSKTNSWYSNDVQHSFLNALQSDIPLQSRNPASYFLKFMYKSIPFNYKFKEDKRILILEKQICSVLLYHTKTTSEAMRIGLISITSNENCHISIEISHLLHKVWKSLYSMRLYLYRLRQTNKDSFEDHLDQVTKKAKYLMTRNSILESDPDSAILTILSFLKFKMSMSEINKIADLRNKRIEMRSKSLNFFNNLIKMDSKLPISAKICLVSQIMFLFPDLMKDDDLYSVSPEIVKGFKSSFSIISKYLLHCITQFDLPLQLRSPIMRSLHFQFDSILSTFDLNEIFIRLIEFQKSHPDDLLHNSIWSMICKLALNPNIDINCFELLLFSNDDDTYKSLSLQSILIISRQLKIKSFDRLFHLLLPKASPSLTCAIYNIICQQIVQYGFDERFGVPKDFLTKMMMIIGSVYAGEPMYELLPKGTPASSLFWIATEFISLLRLCGKSFSKIRTKFVKLLSSIFDESLENILENDNKKFQLIAAFLVTGNDFCRLKTTDHAMTIDDALFPHYYFATCDYSRFQMRGYSVEESKMKISSSSPIPIARISTDSDLLILTENHCNLIRSLLSLKEYNILSVSFQSSLNILLQNQQNVETFLKFVGFDLLLKYSTCLSQRNINNSINHLCMDLIQLIMDQEIINSSKSNLSDTDSSFHLDNQNINEEEDTFVLLQGNGEVNTKEKTLKSNPKHLSSSSVFVLNSPLSCKSYFYEISGDNLESINVGFLSHRDTTKNYSKYIFNRSCGIITCESTTCLIGDIPEYSSISCGYLDNYIYFFIGMKYFKFGPYHFHYFTPFVEFKNDSQMTCSFNLDKSDYYISLLSNKELLPVSMEELSGSRNSLSTSELTLLLPSLLPPTTVDTTHHQHHHNNNQLHLLHSSMMLINHSQNNIRRNQRNSRHHNFMTRHFPSTESMSMNDDEEYEEEDEDIDLPPTPPPPLRRASSRSQPSSIKRNFNFNEIVDDDDDSEEEEEELNVNVNAENSQNNYFSNFSIGGNSSTMNNIDDEDDEEEDVEEEDDNSSHNSYMSDSSMPGVRIRSIGGFNFETETETDNDIVTGSGIGDENRSGYGNASGSRSKYSNDFQTPKIDNIFIGQYLRVDKKQAPILADRMKDEYWTSMNSKFDQQIGKVIKIEDNENNGNNQSSAFVLMRFFDQEIGKYVFLKIDSRFLVPVTTNPLETKIEQQSSIESVSENLSIRISRCTAMIVINKLLKEDKFVVYREFVILFSSYIREYIPFLVSTEPVLNFNNCAYFDIDKIEHEYLISEIKHRIIQNNKSYLSLLYSILKEVMNRIDFVKLMYENILTDFPHFTVDDLMKDIPNDLIYESTHPQSQQNVNMKFKYHGASGFILLVSPETDCGDSTFTIVGKNTYISFKKFDKTLNYSGLIKDSNLVISYKSVSSNNYGNKVALYPLKKFHNDFISNTASSVLHVIFTLIRISFLFTKDKMFLASFFSKRFIPMIFDNLLSNNFVIGSSYYELIVNLFRTLKFPQKYISLDLLDKFDRFWQIFRPVFDPSEPINICVQQILMIKIMLRKAEMSLDPSDIITDLPQVKSILINSPNIDGSIMRRSITRIFDSYMNASTKDDDFGDILSTFELCFALSCDHQFPHYILARDWIDQFATNLVFESKHPMREREVIIEIEAEYAKEVKITFDERTDLPSDAEIVAIDKKTMKTISKLKTDSETKVQQSTFLVKITIPRTRNHNETNKTMTANLNNSNETINYYDLIYIQNNNNQNNSNNYNNNLNDNNNNNNNLNDNNNNYNNLNDNNNNYKNVNDNDNSYACDDSFSDEFREDECEESYENVRSSCKSSEMKMWGFKIYVNTTSLTETGKKELFVKHRLQFFKDINIFENEWNSEIDEAILRLKLNENVNVTSNMKNPVIPASCYTLFPVLKDIEPRLLYLRSILLNRLNRKAAKLFTYSEVWRGFSPLSQLLVSSSSAISYSAKEEQFASILMKSGYQQRLEVTFNRSKATLAASDPGSPVGKSLLEQMIAQVPPESLSHLRQSDTPWKVKLLGEGATDAGGPGRDLFTQICLEIMQPYMKLFMKTNNRINRNDEDEDEDDEEKKTIFSDDYLVPNTEKMTNKKREMFHYVGALIGASYINKLPQPFRLMPLVWSFLVGRKISKFDIYKCDFKFKAKIESIRNIDNEKEYEELFSEQRYTVENALGETVELFSGGSKVKVSYEMKTSYCDMCEEFRINEFIEPLSIISEGLSIFIPTTLKKMLTAHELELLVCGDLKIPVSELKKHCRFEVNDPHVQMLWNVLDKFTSEERMLFVKFATGRMGLPPPGMKWSSPLCIRFDMFIEKSKADMRLPTASTCSSAISIPLYSSSEVMEKMIRVAITFGCDIERDHDMALDELVSIS</sequence>
<feature type="active site" description="Glycyl thioester intermediate" evidence="2">
    <location>
        <position position="3339"/>
    </location>
</feature>
<comment type="caution">
    <text evidence="5">The sequence shown here is derived from an EMBL/GenBank/DDBJ whole genome shotgun (WGS) entry which is preliminary data.</text>
</comment>
<dbReference type="EMBL" id="JAPFFF010000018">
    <property type="protein sequence ID" value="KAK8860600.1"/>
    <property type="molecule type" value="Genomic_DNA"/>
</dbReference>
<dbReference type="Gene3D" id="3.30.2160.10">
    <property type="entry name" value="Hect, E3 ligase catalytic domain"/>
    <property type="match status" value="1"/>
</dbReference>
<dbReference type="PANTHER" id="PTHR46654:SF1">
    <property type="entry name" value="E3 UBIQUITIN-PROTEIN LIGASE HECTD3"/>
    <property type="match status" value="1"/>
</dbReference>
<dbReference type="InterPro" id="IPR035983">
    <property type="entry name" value="Hect_E3_ubiquitin_ligase"/>
</dbReference>
<feature type="compositionally biased region" description="Low complexity" evidence="3">
    <location>
        <begin position="2039"/>
        <end position="2049"/>
    </location>
</feature>
<dbReference type="Pfam" id="PF00632">
    <property type="entry name" value="HECT"/>
    <property type="match status" value="1"/>
</dbReference>
<evidence type="ECO:0000256" key="1">
    <source>
        <dbReference type="ARBA" id="ARBA00022786"/>
    </source>
</evidence>
<feature type="compositionally biased region" description="Low complexity" evidence="3">
    <location>
        <begin position="1995"/>
        <end position="2004"/>
    </location>
</feature>
<dbReference type="PANTHER" id="PTHR46654">
    <property type="entry name" value="E3 UBIQUITIN-PROTEIN LIGASE HECTD3"/>
    <property type="match status" value="1"/>
</dbReference>
<dbReference type="InterPro" id="IPR000569">
    <property type="entry name" value="HECT_dom"/>
</dbReference>
<feature type="compositionally biased region" description="Polar residues" evidence="3">
    <location>
        <begin position="1962"/>
        <end position="1975"/>
    </location>
</feature>
<reference evidence="5 6" key="1">
    <citation type="submission" date="2024-04" db="EMBL/GenBank/DDBJ databases">
        <title>Tritrichomonas musculus Genome.</title>
        <authorList>
            <person name="Alves-Ferreira E."/>
            <person name="Grigg M."/>
            <person name="Lorenzi H."/>
            <person name="Galac M."/>
        </authorList>
    </citation>
    <scope>NUCLEOTIDE SEQUENCE [LARGE SCALE GENOMIC DNA]</scope>
    <source>
        <strain evidence="5 6">EAF2021</strain>
    </source>
</reference>
<keyword evidence="1 2" id="KW-0833">Ubl conjugation pathway</keyword>
<dbReference type="PROSITE" id="PS50237">
    <property type="entry name" value="HECT"/>
    <property type="match status" value="1"/>
</dbReference>
<dbReference type="SMART" id="SM00119">
    <property type="entry name" value="HECTc"/>
    <property type="match status" value="1"/>
</dbReference>
<dbReference type="Gene3D" id="3.30.2410.10">
    <property type="entry name" value="Hect, E3 ligase catalytic domain"/>
    <property type="match status" value="1"/>
</dbReference>
<feature type="region of interest" description="Disordered" evidence="3">
    <location>
        <begin position="1995"/>
        <end position="2050"/>
    </location>
</feature>
<accession>A0ABR2IDE6</accession>
<feature type="region of interest" description="Disordered" evidence="3">
    <location>
        <begin position="2752"/>
        <end position="2796"/>
    </location>
</feature>
<feature type="compositionally biased region" description="Polar residues" evidence="3">
    <location>
        <begin position="2005"/>
        <end position="2020"/>
    </location>
</feature>
<dbReference type="SUPFAM" id="SSF56204">
    <property type="entry name" value="Hect, E3 ligase catalytic domain"/>
    <property type="match status" value="1"/>
</dbReference>
<evidence type="ECO:0000313" key="5">
    <source>
        <dbReference type="EMBL" id="KAK8860600.1"/>
    </source>
</evidence>
<evidence type="ECO:0000256" key="2">
    <source>
        <dbReference type="PROSITE-ProRule" id="PRU00104"/>
    </source>
</evidence>
<feature type="region of interest" description="Disordered" evidence="3">
    <location>
        <begin position="1921"/>
        <end position="1975"/>
    </location>
</feature>
<feature type="region of interest" description="Disordered" evidence="3">
    <location>
        <begin position="2070"/>
        <end position="2097"/>
    </location>
</feature>
<evidence type="ECO:0000256" key="3">
    <source>
        <dbReference type="SAM" id="MobiDB-lite"/>
    </source>
</evidence>
<dbReference type="Proteomes" id="UP001470230">
    <property type="component" value="Unassembled WGS sequence"/>
</dbReference>
<feature type="domain" description="HECT" evidence="4">
    <location>
        <begin position="3018"/>
        <end position="3375"/>
    </location>
</feature>
<protein>
    <recommendedName>
        <fullName evidence="4">HECT domain-containing protein</fullName>
    </recommendedName>
</protein>